<feature type="transmembrane region" description="Helical" evidence="9">
    <location>
        <begin position="406"/>
        <end position="427"/>
    </location>
</feature>
<dbReference type="Pfam" id="PF07690">
    <property type="entry name" value="MFS_1"/>
    <property type="match status" value="1"/>
</dbReference>
<dbReference type="FunFam" id="1.20.1250.20:FF:000266">
    <property type="entry name" value="MFS multidrug transporter, putative"/>
    <property type="match status" value="1"/>
</dbReference>
<feature type="compositionally biased region" description="Basic and acidic residues" evidence="8">
    <location>
        <begin position="527"/>
        <end position="545"/>
    </location>
</feature>
<feature type="transmembrane region" description="Helical" evidence="9">
    <location>
        <begin position="338"/>
        <end position="358"/>
    </location>
</feature>
<feature type="region of interest" description="Disordered" evidence="8">
    <location>
        <begin position="527"/>
        <end position="560"/>
    </location>
</feature>
<dbReference type="HOGENOM" id="CLU_008455_11_6_1"/>
<name>S8AQG2_PENO1</name>
<evidence type="ECO:0000313" key="11">
    <source>
        <dbReference type="EMBL" id="EPS28198.1"/>
    </source>
</evidence>
<reference evidence="11 12" key="1">
    <citation type="journal article" date="2013" name="PLoS ONE">
        <title>Genomic and secretomic analyses reveal unique features of the lignocellulolytic enzyme system of Penicillium decumbens.</title>
        <authorList>
            <person name="Liu G."/>
            <person name="Zhang L."/>
            <person name="Wei X."/>
            <person name="Zou G."/>
            <person name="Qin Y."/>
            <person name="Ma L."/>
            <person name="Li J."/>
            <person name="Zheng H."/>
            <person name="Wang S."/>
            <person name="Wang C."/>
            <person name="Xun L."/>
            <person name="Zhao G.-P."/>
            <person name="Zhou Z."/>
            <person name="Qu Y."/>
        </authorList>
    </citation>
    <scope>NUCLEOTIDE SEQUENCE [LARGE SCALE GENOMIC DNA]</scope>
    <source>
        <strain evidence="12">114-2 / CGMCC 5302</strain>
    </source>
</reference>
<evidence type="ECO:0000256" key="1">
    <source>
        <dbReference type="ARBA" id="ARBA00004651"/>
    </source>
</evidence>
<proteinExistence type="inferred from homology"/>
<dbReference type="GO" id="GO:0022857">
    <property type="term" value="F:transmembrane transporter activity"/>
    <property type="evidence" value="ECO:0007669"/>
    <property type="project" value="InterPro"/>
</dbReference>
<keyword evidence="6 9" id="KW-0472">Membrane</keyword>
<comment type="similarity">
    <text evidence="7">Belongs to the major facilitator superfamily. DHA1 family. Polyamines/proton antiporter (TC 2.A.1.2.16) subfamily.</text>
</comment>
<dbReference type="EMBL" id="KB644410">
    <property type="protein sequence ID" value="EPS28198.1"/>
    <property type="molecule type" value="Genomic_DNA"/>
</dbReference>
<evidence type="ECO:0000256" key="9">
    <source>
        <dbReference type="SAM" id="Phobius"/>
    </source>
</evidence>
<dbReference type="AlphaFoldDB" id="S8AQG2"/>
<feature type="transmembrane region" description="Helical" evidence="9">
    <location>
        <begin position="69"/>
        <end position="86"/>
    </location>
</feature>
<dbReference type="PhylomeDB" id="S8AQG2"/>
<feature type="transmembrane region" description="Helical" evidence="9">
    <location>
        <begin position="137"/>
        <end position="156"/>
    </location>
</feature>
<feature type="transmembrane region" description="Helical" evidence="9">
    <location>
        <begin position="106"/>
        <end position="125"/>
    </location>
</feature>
<protein>
    <recommendedName>
        <fullName evidence="10">Major facilitator superfamily (MFS) profile domain-containing protein</fullName>
    </recommendedName>
</protein>
<comment type="subcellular location">
    <subcellularLocation>
        <location evidence="1">Cell membrane</location>
        <topology evidence="1">Multi-pass membrane protein</topology>
    </subcellularLocation>
</comment>
<feature type="transmembrane region" description="Helical" evidence="9">
    <location>
        <begin position="474"/>
        <end position="494"/>
    </location>
</feature>
<dbReference type="eggNOG" id="KOG0255">
    <property type="taxonomic scope" value="Eukaryota"/>
</dbReference>
<feature type="transmembrane region" description="Helical" evidence="9">
    <location>
        <begin position="302"/>
        <end position="326"/>
    </location>
</feature>
<evidence type="ECO:0000259" key="10">
    <source>
        <dbReference type="PROSITE" id="PS50850"/>
    </source>
</evidence>
<keyword evidence="12" id="KW-1185">Reference proteome</keyword>
<dbReference type="InterPro" id="IPR036259">
    <property type="entry name" value="MFS_trans_sf"/>
</dbReference>
<evidence type="ECO:0000256" key="4">
    <source>
        <dbReference type="ARBA" id="ARBA00022692"/>
    </source>
</evidence>
<keyword evidence="4 9" id="KW-0812">Transmembrane</keyword>
<keyword evidence="2" id="KW-0813">Transport</keyword>
<dbReference type="Gene3D" id="1.20.1250.20">
    <property type="entry name" value="MFS general substrate transporter like domains"/>
    <property type="match status" value="1"/>
</dbReference>
<dbReference type="PROSITE" id="PS50850">
    <property type="entry name" value="MFS"/>
    <property type="match status" value="1"/>
</dbReference>
<feature type="transmembrane region" description="Helical" evidence="9">
    <location>
        <begin position="439"/>
        <end position="462"/>
    </location>
</feature>
<evidence type="ECO:0000313" key="12">
    <source>
        <dbReference type="Proteomes" id="UP000019376"/>
    </source>
</evidence>
<dbReference type="InterPro" id="IPR011701">
    <property type="entry name" value="MFS"/>
</dbReference>
<dbReference type="SUPFAM" id="SSF103473">
    <property type="entry name" value="MFS general substrate transporter"/>
    <property type="match status" value="1"/>
</dbReference>
<dbReference type="GO" id="GO:0005886">
    <property type="term" value="C:plasma membrane"/>
    <property type="evidence" value="ECO:0007669"/>
    <property type="project" value="UniProtKB-SubCell"/>
</dbReference>
<keyword evidence="5 9" id="KW-1133">Transmembrane helix</keyword>
<feature type="transmembrane region" description="Helical" evidence="9">
    <location>
        <begin position="379"/>
        <end position="400"/>
    </location>
</feature>
<gene>
    <name evidence="11" type="ORF">PDE_03144</name>
</gene>
<accession>S8AQG2</accession>
<dbReference type="PANTHER" id="PTHR23502:SF186">
    <property type="entry name" value="MAJOR FACILITATOR SUPERFAMILY (MFS) PROFILE DOMAIN-CONTAINING PROTEIN"/>
    <property type="match status" value="1"/>
</dbReference>
<keyword evidence="3" id="KW-1003">Cell membrane</keyword>
<evidence type="ECO:0000256" key="3">
    <source>
        <dbReference type="ARBA" id="ARBA00022475"/>
    </source>
</evidence>
<evidence type="ECO:0000256" key="6">
    <source>
        <dbReference type="ARBA" id="ARBA00023136"/>
    </source>
</evidence>
<evidence type="ECO:0000256" key="7">
    <source>
        <dbReference type="ARBA" id="ARBA00038459"/>
    </source>
</evidence>
<evidence type="ECO:0000256" key="8">
    <source>
        <dbReference type="SAM" id="MobiDB-lite"/>
    </source>
</evidence>
<organism evidence="11 12">
    <name type="scientific">Penicillium oxalicum (strain 114-2 / CGMCC 5302)</name>
    <name type="common">Penicillium decumbens</name>
    <dbReference type="NCBI Taxonomy" id="933388"/>
    <lineage>
        <taxon>Eukaryota</taxon>
        <taxon>Fungi</taxon>
        <taxon>Dikarya</taxon>
        <taxon>Ascomycota</taxon>
        <taxon>Pezizomycotina</taxon>
        <taxon>Eurotiomycetes</taxon>
        <taxon>Eurotiomycetidae</taxon>
        <taxon>Eurotiales</taxon>
        <taxon>Aspergillaceae</taxon>
        <taxon>Penicillium</taxon>
    </lineage>
</organism>
<dbReference type="OrthoDB" id="446368at2759"/>
<dbReference type="PANTHER" id="PTHR23502">
    <property type="entry name" value="MAJOR FACILITATOR SUPERFAMILY"/>
    <property type="match status" value="1"/>
</dbReference>
<dbReference type="Proteomes" id="UP000019376">
    <property type="component" value="Unassembled WGS sequence"/>
</dbReference>
<dbReference type="InterPro" id="IPR020846">
    <property type="entry name" value="MFS_dom"/>
</dbReference>
<feature type="transmembrane region" description="Helical" evidence="9">
    <location>
        <begin position="196"/>
        <end position="223"/>
    </location>
</feature>
<sequence>MADSIPAETESPRPSKIPYWRFIFDQKVVTEEVASFPYAGSGTDEDPFVVTWLPRDPRNPMNFSSFKKWAITFLVSFVTLAVALVSSAYSGGIRQIVIEFEVEEEIAILGVSLFVLGFAIGPLIWAPMSEIFGRRHVFTFTYACLTALNAGAAGATNITTLIILRFLAGCFGSSPFGNAGGTIADLFTASQRGMAISFFAAAPFLGPTLGPVIGGFLATAAGWRWVEGLLAAFSGLLWLCIIFLLPETYAPVLLRRRAAKLCELTGKTYRSKIDIERGPTPLGRTLKTALSRPWILLFREPIVFLFSVYMSIIYGTLYMLFAAYPIVFQQGRGWSEGIGGLAFLGILVGMVAAVIYNFPENVRYAKKCSETTDRLPPELRLPPSMVGGVALPIGLFWFAWTNYPSIHWIVPIAAGAPFGFGMVLVFLSVMNYLIDSYTIYAASVLAANSALRSLFGMAFPLFTTYMYHNLGVHWASSIPAFLSLACVPFPFIFWKYGAQVRQRCTYAAEADAFMRRLAEKNQAEIRREDVTTKNDDETPEKERLSCDVSDDTSDTESLSTVPSRISLGRLASRASRLSGRSMHRTPTATQYEENPYDLDIVNTRQSAMSGHRQHV</sequence>
<dbReference type="STRING" id="933388.S8AQG2"/>
<evidence type="ECO:0000256" key="2">
    <source>
        <dbReference type="ARBA" id="ARBA00022448"/>
    </source>
</evidence>
<evidence type="ECO:0000256" key="5">
    <source>
        <dbReference type="ARBA" id="ARBA00022989"/>
    </source>
</evidence>
<feature type="domain" description="Major facilitator superfamily (MFS) profile" evidence="10">
    <location>
        <begin position="71"/>
        <end position="503"/>
    </location>
</feature>
<dbReference type="CDD" id="cd17323">
    <property type="entry name" value="MFS_Tpo1_MDR_like"/>
    <property type="match status" value="1"/>
</dbReference>
<feature type="transmembrane region" description="Helical" evidence="9">
    <location>
        <begin position="229"/>
        <end position="250"/>
    </location>
</feature>